<sequence length="58" mass="6660">MYFGTLVAQARTDQENATWRRDMDASPVATESRWHTFWHGLARLVGRTQQPLTAGNQK</sequence>
<gene>
    <name evidence="1" type="ORF">AWB78_03663</name>
</gene>
<name>A0A158C9Y7_9BURK</name>
<comment type="caution">
    <text evidence="1">The sequence shown here is derived from an EMBL/GenBank/DDBJ whole genome shotgun (WGS) entry which is preliminary data.</text>
</comment>
<dbReference type="Proteomes" id="UP000071859">
    <property type="component" value="Unassembled WGS sequence"/>
</dbReference>
<proteinExistence type="predicted"/>
<dbReference type="EMBL" id="FCOX02000018">
    <property type="protein sequence ID" value="SAK79100.1"/>
    <property type="molecule type" value="Genomic_DNA"/>
</dbReference>
<organism evidence="1 2">
    <name type="scientific">Caballeronia calidae</name>
    <dbReference type="NCBI Taxonomy" id="1777139"/>
    <lineage>
        <taxon>Bacteria</taxon>
        <taxon>Pseudomonadati</taxon>
        <taxon>Pseudomonadota</taxon>
        <taxon>Betaproteobacteria</taxon>
        <taxon>Burkholderiales</taxon>
        <taxon>Burkholderiaceae</taxon>
        <taxon>Caballeronia</taxon>
    </lineage>
</organism>
<evidence type="ECO:0000313" key="2">
    <source>
        <dbReference type="Proteomes" id="UP000071859"/>
    </source>
</evidence>
<protein>
    <submittedName>
        <fullName evidence="1">Uncharacterized protein</fullName>
    </submittedName>
</protein>
<evidence type="ECO:0000313" key="1">
    <source>
        <dbReference type="EMBL" id="SAK79100.1"/>
    </source>
</evidence>
<dbReference type="OrthoDB" id="9135057at2"/>
<dbReference type="RefSeq" id="WP_157697544.1">
    <property type="nucleotide sequence ID" value="NZ_FCOX02000018.1"/>
</dbReference>
<accession>A0A158C9Y7</accession>
<reference evidence="1" key="1">
    <citation type="submission" date="2016-01" db="EMBL/GenBank/DDBJ databases">
        <authorList>
            <person name="Peeters C."/>
        </authorList>
    </citation>
    <scope>NUCLEOTIDE SEQUENCE</scope>
    <source>
        <strain evidence="1">LMG 29321</strain>
    </source>
</reference>
<keyword evidence="2" id="KW-1185">Reference proteome</keyword>
<dbReference type="AlphaFoldDB" id="A0A158C9Y7"/>